<dbReference type="SUPFAM" id="SSF81665">
    <property type="entry name" value="Calcium ATPase, transmembrane domain M"/>
    <property type="match status" value="1"/>
</dbReference>
<keyword evidence="8" id="KW-0187">Copper transport</keyword>
<evidence type="ECO:0000256" key="4">
    <source>
        <dbReference type="ARBA" id="ARBA00022539"/>
    </source>
</evidence>
<dbReference type="PRINTS" id="PR00119">
    <property type="entry name" value="CATATPASE"/>
</dbReference>
<dbReference type="InterPro" id="IPR023299">
    <property type="entry name" value="ATPase_P-typ_cyto_dom_N"/>
</dbReference>
<evidence type="ECO:0000256" key="16">
    <source>
        <dbReference type="RuleBase" id="RU362081"/>
    </source>
</evidence>
<feature type="transmembrane region" description="Helical" evidence="16">
    <location>
        <begin position="599"/>
        <end position="621"/>
    </location>
</feature>
<accession>A0A239ZXX3</accession>
<dbReference type="SUPFAM" id="SSF81653">
    <property type="entry name" value="Calcium ATPase, transduction domain A"/>
    <property type="match status" value="1"/>
</dbReference>
<dbReference type="Pfam" id="PF00122">
    <property type="entry name" value="E1-E2_ATPase"/>
    <property type="match status" value="1"/>
</dbReference>
<dbReference type="InterPro" id="IPR036412">
    <property type="entry name" value="HAD-like_sf"/>
</dbReference>
<dbReference type="Gene3D" id="3.40.1110.10">
    <property type="entry name" value="Calcium-transporting ATPase, cytoplasmic domain N"/>
    <property type="match status" value="1"/>
</dbReference>
<keyword evidence="12" id="KW-0186">Copper</keyword>
<dbReference type="NCBIfam" id="TIGR01511">
    <property type="entry name" value="ATPase-IB1_Cu"/>
    <property type="match status" value="1"/>
</dbReference>
<dbReference type="PANTHER" id="PTHR48085:SF5">
    <property type="entry name" value="CADMIUM_ZINC-TRANSPORTING ATPASE HMA4-RELATED"/>
    <property type="match status" value="1"/>
</dbReference>
<evidence type="ECO:0000256" key="15">
    <source>
        <dbReference type="ARBA" id="ARBA00049338"/>
    </source>
</evidence>
<comment type="subcellular location">
    <subcellularLocation>
        <location evidence="1">Cell membrane</location>
        <topology evidence="1">Multi-pass membrane protein</topology>
    </subcellularLocation>
</comment>
<evidence type="ECO:0000256" key="12">
    <source>
        <dbReference type="ARBA" id="ARBA00023008"/>
    </source>
</evidence>
<keyword evidence="8" id="KW-0406">Ion transport</keyword>
<dbReference type="InterPro" id="IPR027256">
    <property type="entry name" value="P-typ_ATPase_IB"/>
</dbReference>
<dbReference type="RefSeq" id="WP_095066644.1">
    <property type="nucleotide sequence ID" value="NZ_LT906470.1"/>
</dbReference>
<dbReference type="InterPro" id="IPR051014">
    <property type="entry name" value="Cation_Transport_ATPase_IB"/>
</dbReference>
<comment type="catalytic activity">
    <reaction evidence="15">
        <text>Cd(2+)(in) + ATP + H2O = Cd(2+)(out) + ADP + phosphate + H(+)</text>
        <dbReference type="Rhea" id="RHEA:12132"/>
        <dbReference type="ChEBI" id="CHEBI:15377"/>
        <dbReference type="ChEBI" id="CHEBI:15378"/>
        <dbReference type="ChEBI" id="CHEBI:30616"/>
        <dbReference type="ChEBI" id="CHEBI:43474"/>
        <dbReference type="ChEBI" id="CHEBI:48775"/>
        <dbReference type="ChEBI" id="CHEBI:456216"/>
        <dbReference type="EC" id="7.2.2.21"/>
    </reaction>
</comment>
<reference evidence="18 19" key="1">
    <citation type="submission" date="2017-06" db="EMBL/GenBank/DDBJ databases">
        <authorList>
            <consortium name="Pathogen Informatics"/>
        </authorList>
    </citation>
    <scope>NUCLEOTIDE SEQUENCE [LARGE SCALE GENOMIC DNA]</scope>
    <source>
        <strain evidence="18 19">NCTC12018</strain>
    </source>
</reference>
<evidence type="ECO:0000256" key="3">
    <source>
        <dbReference type="ARBA" id="ARBA00022475"/>
    </source>
</evidence>
<dbReference type="AlphaFoldDB" id="A0A239ZXX3"/>
<dbReference type="Proteomes" id="UP000214973">
    <property type="component" value="Chromosome 1"/>
</dbReference>
<dbReference type="InterPro" id="IPR008250">
    <property type="entry name" value="ATPase_P-typ_transduc_dom_A_sf"/>
</dbReference>
<comment type="similarity">
    <text evidence="2 16">Belongs to the cation transport ATPase (P-type) (TC 3.A.3) family. Type IB subfamily.</text>
</comment>
<dbReference type="NCBIfam" id="TIGR01494">
    <property type="entry name" value="ATPase_P-type"/>
    <property type="match status" value="1"/>
</dbReference>
<dbReference type="GO" id="GO:0016887">
    <property type="term" value="F:ATP hydrolysis activity"/>
    <property type="evidence" value="ECO:0007669"/>
    <property type="project" value="InterPro"/>
</dbReference>
<keyword evidence="19" id="KW-1185">Reference proteome</keyword>
<evidence type="ECO:0000256" key="6">
    <source>
        <dbReference type="ARBA" id="ARBA00022723"/>
    </source>
</evidence>
<dbReference type="InterPro" id="IPR044492">
    <property type="entry name" value="P_typ_ATPase_HD_dom"/>
</dbReference>
<feature type="transmembrane region" description="Helical" evidence="16">
    <location>
        <begin position="237"/>
        <end position="256"/>
    </location>
</feature>
<evidence type="ECO:0000256" key="7">
    <source>
        <dbReference type="ARBA" id="ARBA00022741"/>
    </source>
</evidence>
<evidence type="ECO:0000256" key="13">
    <source>
        <dbReference type="ARBA" id="ARBA00023136"/>
    </source>
</evidence>
<proteinExistence type="inferred from homology"/>
<keyword evidence="8" id="KW-0813">Transport</keyword>
<evidence type="ECO:0000256" key="1">
    <source>
        <dbReference type="ARBA" id="ARBA00004651"/>
    </source>
</evidence>
<evidence type="ECO:0000256" key="2">
    <source>
        <dbReference type="ARBA" id="ARBA00006024"/>
    </source>
</evidence>
<organism evidence="18 19">
    <name type="scientific">Veillonella rodentium</name>
    <dbReference type="NCBI Taxonomy" id="248315"/>
    <lineage>
        <taxon>Bacteria</taxon>
        <taxon>Bacillati</taxon>
        <taxon>Bacillota</taxon>
        <taxon>Negativicutes</taxon>
        <taxon>Veillonellales</taxon>
        <taxon>Veillonellaceae</taxon>
        <taxon>Veillonella</taxon>
    </lineage>
</organism>
<dbReference type="PANTHER" id="PTHR48085">
    <property type="entry name" value="CADMIUM/ZINC-TRANSPORTING ATPASE HMA2-RELATED"/>
    <property type="match status" value="1"/>
</dbReference>
<dbReference type="InterPro" id="IPR059000">
    <property type="entry name" value="ATPase_P-type_domA"/>
</dbReference>
<evidence type="ECO:0000256" key="8">
    <source>
        <dbReference type="ARBA" id="ARBA00022796"/>
    </source>
</evidence>
<evidence type="ECO:0000259" key="17">
    <source>
        <dbReference type="Pfam" id="PF00122"/>
    </source>
</evidence>
<dbReference type="SFLD" id="SFLDS00003">
    <property type="entry name" value="Haloacid_Dehalogenase"/>
    <property type="match status" value="1"/>
</dbReference>
<keyword evidence="11 16" id="KW-1133">Transmembrane helix</keyword>
<evidence type="ECO:0000256" key="14">
    <source>
        <dbReference type="ARBA" id="ARBA00039103"/>
    </source>
</evidence>
<keyword evidence="6 16" id="KW-0479">Metal-binding</keyword>
<name>A0A239ZXX3_9FIRM</name>
<dbReference type="GO" id="GO:0006825">
    <property type="term" value="P:copper ion transport"/>
    <property type="evidence" value="ECO:0007669"/>
    <property type="project" value="UniProtKB-KW"/>
</dbReference>
<keyword evidence="5 16" id="KW-0812">Transmembrane</keyword>
<dbReference type="GO" id="GO:0005524">
    <property type="term" value="F:ATP binding"/>
    <property type="evidence" value="ECO:0007669"/>
    <property type="project" value="UniProtKB-UniRule"/>
</dbReference>
<evidence type="ECO:0000313" key="19">
    <source>
        <dbReference type="Proteomes" id="UP000214973"/>
    </source>
</evidence>
<evidence type="ECO:0000313" key="18">
    <source>
        <dbReference type="EMBL" id="SNV76061.1"/>
    </source>
</evidence>
<evidence type="ECO:0000256" key="9">
    <source>
        <dbReference type="ARBA" id="ARBA00022840"/>
    </source>
</evidence>
<protein>
    <recommendedName>
        <fullName evidence="14">Cd(2+)-exporting ATPase</fullName>
        <ecNumber evidence="14">7.2.2.21</ecNumber>
    </recommendedName>
</protein>
<dbReference type="SUPFAM" id="SSF56784">
    <property type="entry name" value="HAD-like"/>
    <property type="match status" value="1"/>
</dbReference>
<feature type="transmembrane region" description="Helical" evidence="16">
    <location>
        <begin position="572"/>
        <end position="593"/>
    </location>
</feature>
<dbReference type="SFLD" id="SFLDF00027">
    <property type="entry name" value="p-type_atpase"/>
    <property type="match status" value="1"/>
</dbReference>
<dbReference type="GO" id="GO:0046872">
    <property type="term" value="F:metal ion binding"/>
    <property type="evidence" value="ECO:0007669"/>
    <property type="project" value="UniProtKB-KW"/>
</dbReference>
<keyword evidence="4" id="KW-0104">Cadmium</keyword>
<keyword evidence="7 16" id="KW-0547">Nucleotide-binding</keyword>
<dbReference type="PROSITE" id="PS00154">
    <property type="entry name" value="ATPASE_E1_E2"/>
    <property type="match status" value="1"/>
</dbReference>
<dbReference type="SFLD" id="SFLDG00002">
    <property type="entry name" value="C1.7:_P-type_atpase_like"/>
    <property type="match status" value="1"/>
</dbReference>
<dbReference type="KEGG" id="vrm:44547418_01877"/>
<dbReference type="InterPro" id="IPR023298">
    <property type="entry name" value="ATPase_P-typ_TM_dom_sf"/>
</dbReference>
<keyword evidence="9 16" id="KW-0067">ATP-binding</keyword>
<dbReference type="FunFam" id="2.70.150.10:FF:000020">
    <property type="entry name" value="Copper-exporting P-type ATPase A"/>
    <property type="match status" value="1"/>
</dbReference>
<feature type="transmembrane region" description="Helical" evidence="16">
    <location>
        <begin position="43"/>
        <end position="63"/>
    </location>
</feature>
<sequence>MNRWSKLAEWFDLNREKIILVAGGIGVVFSLLGIRLGLPFDWAWFTIVLCGAPIVWGAAVAMYEDFDVKADLLVSLALIAAVAVGEVFAAAEIAFIMQLGAMLEEFTVSKAQAGIERLVKLTPTTARIVRNGKEEVMPADIVSVGDVVRVLPGEVIPVDGTIVTGDTAIDQSVMTGESMPVDRTVGDEVFSGTVNQFGAFDMTATKEGEDSSIQRMIKLVKSTDPGNAKIVSIADRWATWIVVIALLAAAGTYAVTGEIIRAVTILVVFCPCALVLATPAAIMAAISNASQRGFLVRRGSIMEQLAKVNTMTFDKTGTLTNGTPEVIAVETVSDISDAELYRLVASIERKSEHPLGKAIVSGFTSRYGERFDAVDSFRMIPGKGLEASVQAQSVLAGNEAMMILAGISIEDSVKNAVREHLHRGASIVYVAIDGALAGYVALADRVRRESRSVVESLHELDVMPVLLTGDHVATAKTIAKRLNVSHVIADCLPEDKMDTVAQLQQEGNIVAMVGDGVNDAPALKKSDVGIAMGGIGSDIAVEAADIVLVNDNIRELPHLVALSKRMMTTIKINLSFSLILNFVAIILAMLGTLSPVWGALVHNGGSLLVVANSALLLSWAYKSSVPDDDFVLVKAARNKVLESN</sequence>
<evidence type="ECO:0000256" key="5">
    <source>
        <dbReference type="ARBA" id="ARBA00022692"/>
    </source>
</evidence>
<dbReference type="InterPro" id="IPR001757">
    <property type="entry name" value="P_typ_ATPase"/>
</dbReference>
<gene>
    <name evidence="18" type="primary">zosA</name>
    <name evidence="18" type="ORF">SAMEA44547418_01877</name>
</gene>
<keyword evidence="13 16" id="KW-0472">Membrane</keyword>
<dbReference type="Gene3D" id="3.40.50.1000">
    <property type="entry name" value="HAD superfamily/HAD-like"/>
    <property type="match status" value="1"/>
</dbReference>
<dbReference type="EMBL" id="LT906470">
    <property type="protein sequence ID" value="SNV76061.1"/>
    <property type="molecule type" value="Genomic_DNA"/>
</dbReference>
<dbReference type="Pfam" id="PF00702">
    <property type="entry name" value="Hydrolase"/>
    <property type="match status" value="1"/>
</dbReference>
<feature type="transmembrane region" description="Helical" evidence="16">
    <location>
        <begin position="75"/>
        <end position="96"/>
    </location>
</feature>
<feature type="domain" description="P-type ATPase A" evidence="17">
    <location>
        <begin position="120"/>
        <end position="221"/>
    </location>
</feature>
<keyword evidence="18" id="KW-0378">Hydrolase</keyword>
<keyword evidence="3 16" id="KW-1003">Cell membrane</keyword>
<evidence type="ECO:0000256" key="10">
    <source>
        <dbReference type="ARBA" id="ARBA00022967"/>
    </source>
</evidence>
<dbReference type="Gene3D" id="2.70.150.10">
    <property type="entry name" value="Calcium-transporting ATPase, cytoplasmic transduction domain A"/>
    <property type="match status" value="1"/>
</dbReference>
<feature type="transmembrane region" description="Helical" evidence="16">
    <location>
        <begin position="262"/>
        <end position="286"/>
    </location>
</feature>
<dbReference type="GO" id="GO:0008551">
    <property type="term" value="F:P-type cadmium transporter activity"/>
    <property type="evidence" value="ECO:0007669"/>
    <property type="project" value="UniProtKB-EC"/>
</dbReference>
<dbReference type="EC" id="7.2.2.21" evidence="14"/>
<keyword evidence="10" id="KW-1278">Translocase</keyword>
<dbReference type="InterPro" id="IPR023214">
    <property type="entry name" value="HAD_sf"/>
</dbReference>
<dbReference type="GO" id="GO:0005886">
    <property type="term" value="C:plasma membrane"/>
    <property type="evidence" value="ECO:0007669"/>
    <property type="project" value="UniProtKB-SubCell"/>
</dbReference>
<dbReference type="NCBIfam" id="TIGR01525">
    <property type="entry name" value="ATPase-IB_hvy"/>
    <property type="match status" value="1"/>
</dbReference>
<evidence type="ECO:0000256" key="11">
    <source>
        <dbReference type="ARBA" id="ARBA00022989"/>
    </source>
</evidence>
<feature type="transmembrane region" description="Helical" evidence="16">
    <location>
        <begin position="18"/>
        <end position="36"/>
    </location>
</feature>
<dbReference type="InterPro" id="IPR018303">
    <property type="entry name" value="ATPase_P-typ_P_site"/>
</dbReference>